<evidence type="ECO:0000256" key="1">
    <source>
        <dbReference type="SAM" id="Phobius"/>
    </source>
</evidence>
<keyword evidence="3" id="KW-1185">Reference proteome</keyword>
<keyword evidence="1" id="KW-1133">Transmembrane helix</keyword>
<accession>A0ABV8W5Q8</accession>
<proteinExistence type="predicted"/>
<organism evidence="2 3">
    <name type="scientific">Flavobacterium quisquiliarum</name>
    <dbReference type="NCBI Taxonomy" id="1834436"/>
    <lineage>
        <taxon>Bacteria</taxon>
        <taxon>Pseudomonadati</taxon>
        <taxon>Bacteroidota</taxon>
        <taxon>Flavobacteriia</taxon>
        <taxon>Flavobacteriales</taxon>
        <taxon>Flavobacteriaceae</taxon>
        <taxon>Flavobacterium</taxon>
    </lineage>
</organism>
<dbReference type="EMBL" id="JBHSCO010000004">
    <property type="protein sequence ID" value="MFC4392114.1"/>
    <property type="molecule type" value="Genomic_DNA"/>
</dbReference>
<dbReference type="RefSeq" id="WP_219071426.1">
    <property type="nucleotide sequence ID" value="NZ_JBHSCO010000004.1"/>
</dbReference>
<protein>
    <recommendedName>
        <fullName evidence="4">DUF4178 domain-containing protein</fullName>
    </recommendedName>
</protein>
<gene>
    <name evidence="2" type="ORF">ACFOY0_14035</name>
</gene>
<evidence type="ECO:0000313" key="2">
    <source>
        <dbReference type="EMBL" id="MFC4392114.1"/>
    </source>
</evidence>
<name>A0ABV8W5Q8_9FLAO</name>
<reference evidence="3" key="1">
    <citation type="journal article" date="2019" name="Int. J. Syst. Evol. Microbiol.">
        <title>The Global Catalogue of Microorganisms (GCM) 10K type strain sequencing project: providing services to taxonomists for standard genome sequencing and annotation.</title>
        <authorList>
            <consortium name="The Broad Institute Genomics Platform"/>
            <consortium name="The Broad Institute Genome Sequencing Center for Infectious Disease"/>
            <person name="Wu L."/>
            <person name="Ma J."/>
        </authorList>
    </citation>
    <scope>NUCLEOTIDE SEQUENCE [LARGE SCALE GENOMIC DNA]</scope>
    <source>
        <strain evidence="3">CGMCC 1.15345</strain>
    </source>
</reference>
<sequence length="165" mass="18745">MKKIFTPTTFFIFSIVFLVFAFGLKSYKKGGNIDSIESVENFIKGKWHDEIVSRGGLITYYRFEITDTQIRCWKSNMILSNTGRSSDNITSDWTEQPPVTLSIGSVQEEAESSSSYAKKIRSLGNCSYGTYTFEHNEKLGNALIFKEINASEGFHTGKLDKGWEY</sequence>
<keyword evidence="1" id="KW-0812">Transmembrane</keyword>
<keyword evidence="1" id="KW-0472">Membrane</keyword>
<dbReference type="Proteomes" id="UP001595719">
    <property type="component" value="Unassembled WGS sequence"/>
</dbReference>
<evidence type="ECO:0008006" key="4">
    <source>
        <dbReference type="Google" id="ProtNLM"/>
    </source>
</evidence>
<evidence type="ECO:0000313" key="3">
    <source>
        <dbReference type="Proteomes" id="UP001595719"/>
    </source>
</evidence>
<feature type="transmembrane region" description="Helical" evidence="1">
    <location>
        <begin position="6"/>
        <end position="24"/>
    </location>
</feature>
<comment type="caution">
    <text evidence="2">The sequence shown here is derived from an EMBL/GenBank/DDBJ whole genome shotgun (WGS) entry which is preliminary data.</text>
</comment>